<dbReference type="EMBL" id="JBHTJM010000009">
    <property type="protein sequence ID" value="MFD0964644.1"/>
    <property type="molecule type" value="Genomic_DNA"/>
</dbReference>
<protein>
    <submittedName>
        <fullName evidence="2">DUF6438 domain-containing protein</fullName>
    </submittedName>
</protein>
<reference evidence="3" key="1">
    <citation type="journal article" date="2019" name="Int. J. Syst. Evol. Microbiol.">
        <title>The Global Catalogue of Microorganisms (GCM) 10K type strain sequencing project: providing services to taxonomists for standard genome sequencing and annotation.</title>
        <authorList>
            <consortium name="The Broad Institute Genomics Platform"/>
            <consortium name="The Broad Institute Genome Sequencing Center for Infectious Disease"/>
            <person name="Wu L."/>
            <person name="Ma J."/>
        </authorList>
    </citation>
    <scope>NUCLEOTIDE SEQUENCE [LARGE SCALE GENOMIC DNA]</scope>
    <source>
        <strain evidence="3">CCUG 62114</strain>
    </source>
</reference>
<evidence type="ECO:0000313" key="2">
    <source>
        <dbReference type="EMBL" id="MFD0964644.1"/>
    </source>
</evidence>
<dbReference type="RefSeq" id="WP_377716184.1">
    <property type="nucleotide sequence ID" value="NZ_JBHTJM010000009.1"/>
</dbReference>
<gene>
    <name evidence="2" type="ORF">ACFQ1O_11570</name>
</gene>
<feature type="domain" description="DUF6438" evidence="1">
    <location>
        <begin position="28"/>
        <end position="122"/>
    </location>
</feature>
<sequence length="134" mass="15174">MKIYIIIAFSLLIFSCKSNQQLSPKNSLISISKNPCLKNCEVSDLHFYSDGTFIYNGVLNTHLNGNYKGKISLKELSEIKNTLNELSKDIPLIKGRDIPSITIKYESANKTYHANHKELKNLKLITEKIVSSIK</sequence>
<dbReference type="Proteomes" id="UP001596997">
    <property type="component" value="Unassembled WGS sequence"/>
</dbReference>
<evidence type="ECO:0000313" key="3">
    <source>
        <dbReference type="Proteomes" id="UP001596997"/>
    </source>
</evidence>
<dbReference type="PROSITE" id="PS51257">
    <property type="entry name" value="PROKAR_LIPOPROTEIN"/>
    <property type="match status" value="1"/>
</dbReference>
<proteinExistence type="predicted"/>
<dbReference type="Pfam" id="PF20033">
    <property type="entry name" value="DUF6438"/>
    <property type="match status" value="1"/>
</dbReference>
<dbReference type="InterPro" id="IPR045497">
    <property type="entry name" value="DUF6438"/>
</dbReference>
<organism evidence="2 3">
    <name type="scientific">Pseudofulvibacter geojedonensis</name>
    <dbReference type="NCBI Taxonomy" id="1123758"/>
    <lineage>
        <taxon>Bacteria</taxon>
        <taxon>Pseudomonadati</taxon>
        <taxon>Bacteroidota</taxon>
        <taxon>Flavobacteriia</taxon>
        <taxon>Flavobacteriales</taxon>
        <taxon>Flavobacteriaceae</taxon>
        <taxon>Pseudofulvibacter</taxon>
    </lineage>
</organism>
<accession>A0ABW3I438</accession>
<evidence type="ECO:0000259" key="1">
    <source>
        <dbReference type="Pfam" id="PF20033"/>
    </source>
</evidence>
<name>A0ABW3I438_9FLAO</name>
<comment type="caution">
    <text evidence="2">The sequence shown here is derived from an EMBL/GenBank/DDBJ whole genome shotgun (WGS) entry which is preliminary data.</text>
</comment>
<keyword evidence="3" id="KW-1185">Reference proteome</keyword>